<feature type="domain" description="DAGKc" evidence="1">
    <location>
        <begin position="66"/>
        <end position="220"/>
    </location>
</feature>
<dbReference type="GO" id="GO:0001727">
    <property type="term" value="F:lipid kinase activity"/>
    <property type="evidence" value="ECO:0007669"/>
    <property type="project" value="TreeGrafter"/>
</dbReference>
<reference evidence="2 3" key="1">
    <citation type="journal article" date="2020" name="ISME J.">
        <title>Uncovering the hidden diversity of litter-decomposition mechanisms in mushroom-forming fungi.</title>
        <authorList>
            <person name="Floudas D."/>
            <person name="Bentzer J."/>
            <person name="Ahren D."/>
            <person name="Johansson T."/>
            <person name="Persson P."/>
            <person name="Tunlid A."/>
        </authorList>
    </citation>
    <scope>NUCLEOTIDE SEQUENCE [LARGE SCALE GENOMIC DNA]</scope>
    <source>
        <strain evidence="2 3">CBS 661.87</strain>
    </source>
</reference>
<dbReference type="GO" id="GO:0016020">
    <property type="term" value="C:membrane"/>
    <property type="evidence" value="ECO:0007669"/>
    <property type="project" value="TreeGrafter"/>
</dbReference>
<keyword evidence="3" id="KW-1185">Reference proteome</keyword>
<dbReference type="AlphaFoldDB" id="A0A8H5HP39"/>
<dbReference type="PANTHER" id="PTHR12358">
    <property type="entry name" value="SPHINGOSINE KINASE"/>
    <property type="match status" value="1"/>
</dbReference>
<sequence>MACGGLEDHFSGMLEVGGFLSTDVAELNECESEGLEYGSSRHDNELYTDILSLQVQGVSTTAFGRLLNMPLIAIYNPVCGDGNAKQFFDQHVFPLLLHHGKTIDRVAATEHAGHAGQILIDFLEATEGEITAVLGSGDGTLHEIINFLSSASLKGPRANAPIPRLQIVLVPCGTANALYSSIFPPSVEGDSVNCKLKSIQSFINSSRTIPLTLAVATLFSPRSGNKRSQVAVSSVVVSTALHASILHDSESLRKDIPGIERFKIAAQNNSTKWYTSYVKLLPTLGTGRVQVYDPANKTFVDHPESEDHDPIVDVDGPFAYFLSTVNVDRLEPAFRITPLARTIPPTEASCEVVLLRPLRDPSVSRDNLEARMAFVPKLWAVLGAAYKDGAHINLRYDTGGEITTGGEGPTVVEYIRCGGWEWIPDDIDADTHLLCSDGAISHIEKGGRVVCSTETPMNGAGFVVYAQG</sequence>
<dbReference type="InterPro" id="IPR001206">
    <property type="entry name" value="Diacylglycerol_kinase_cat_dom"/>
</dbReference>
<dbReference type="OrthoDB" id="336240at2759"/>
<dbReference type="EMBL" id="JAACJP010000002">
    <property type="protein sequence ID" value="KAF5386969.1"/>
    <property type="molecule type" value="Genomic_DNA"/>
</dbReference>
<dbReference type="SMART" id="SM00046">
    <property type="entry name" value="DAGKc"/>
    <property type="match status" value="1"/>
</dbReference>
<dbReference type="InterPro" id="IPR050187">
    <property type="entry name" value="Lipid_Phosphate_FormReg"/>
</dbReference>
<dbReference type="Pfam" id="PF00781">
    <property type="entry name" value="DAGK_cat"/>
    <property type="match status" value="1"/>
</dbReference>
<name>A0A8H5HP39_9AGAR</name>
<dbReference type="PROSITE" id="PS50146">
    <property type="entry name" value="DAGK"/>
    <property type="match status" value="1"/>
</dbReference>
<proteinExistence type="predicted"/>
<dbReference type="GO" id="GO:0005737">
    <property type="term" value="C:cytoplasm"/>
    <property type="evidence" value="ECO:0007669"/>
    <property type="project" value="TreeGrafter"/>
</dbReference>
<dbReference type="GO" id="GO:0046512">
    <property type="term" value="P:sphingosine biosynthetic process"/>
    <property type="evidence" value="ECO:0007669"/>
    <property type="project" value="TreeGrafter"/>
</dbReference>
<protein>
    <recommendedName>
        <fullName evidence="1">DAGKc domain-containing protein</fullName>
    </recommendedName>
</protein>
<dbReference type="InterPro" id="IPR016064">
    <property type="entry name" value="NAD/diacylglycerol_kinase_sf"/>
</dbReference>
<dbReference type="Proteomes" id="UP000565441">
    <property type="component" value="Unassembled WGS sequence"/>
</dbReference>
<dbReference type="Gene3D" id="3.40.50.10330">
    <property type="entry name" value="Probable inorganic polyphosphate/atp-NAD kinase, domain 1"/>
    <property type="match status" value="1"/>
</dbReference>
<evidence type="ECO:0000313" key="2">
    <source>
        <dbReference type="EMBL" id="KAF5386969.1"/>
    </source>
</evidence>
<organism evidence="2 3">
    <name type="scientific">Tricholomella constricta</name>
    <dbReference type="NCBI Taxonomy" id="117010"/>
    <lineage>
        <taxon>Eukaryota</taxon>
        <taxon>Fungi</taxon>
        <taxon>Dikarya</taxon>
        <taxon>Basidiomycota</taxon>
        <taxon>Agaricomycotina</taxon>
        <taxon>Agaricomycetes</taxon>
        <taxon>Agaricomycetidae</taxon>
        <taxon>Agaricales</taxon>
        <taxon>Tricholomatineae</taxon>
        <taxon>Lyophyllaceae</taxon>
        <taxon>Tricholomella</taxon>
    </lineage>
</organism>
<evidence type="ECO:0000313" key="3">
    <source>
        <dbReference type="Proteomes" id="UP000565441"/>
    </source>
</evidence>
<dbReference type="InterPro" id="IPR017438">
    <property type="entry name" value="ATP-NAD_kinase_N"/>
</dbReference>
<dbReference type="PANTHER" id="PTHR12358:SF105">
    <property type="entry name" value="DAGKC DOMAIN-CONTAINING PROTEIN"/>
    <property type="match status" value="1"/>
</dbReference>
<gene>
    <name evidence="2" type="ORF">D9615_001772</name>
</gene>
<comment type="caution">
    <text evidence="2">The sequence shown here is derived from an EMBL/GenBank/DDBJ whole genome shotgun (WGS) entry which is preliminary data.</text>
</comment>
<evidence type="ECO:0000259" key="1">
    <source>
        <dbReference type="PROSITE" id="PS50146"/>
    </source>
</evidence>
<dbReference type="SUPFAM" id="SSF111331">
    <property type="entry name" value="NAD kinase/diacylglycerol kinase-like"/>
    <property type="match status" value="1"/>
</dbReference>
<accession>A0A8H5HP39</accession>